<comment type="caution">
    <text evidence="4">The sequence shown here is derived from an EMBL/GenBank/DDBJ whole genome shotgun (WGS) entry which is preliminary data.</text>
</comment>
<dbReference type="InterPro" id="IPR033433">
    <property type="entry name" value="GtaA_N"/>
</dbReference>
<dbReference type="Gene3D" id="1.50.10.10">
    <property type="match status" value="1"/>
</dbReference>
<evidence type="ECO:0000259" key="3">
    <source>
        <dbReference type="Pfam" id="PF17168"/>
    </source>
</evidence>
<dbReference type="InterPro" id="IPR052743">
    <property type="entry name" value="Glutaminase_GtaA"/>
</dbReference>
<accession>A0A7C8MB58</accession>
<keyword evidence="5" id="KW-1185">Reference proteome</keyword>
<evidence type="ECO:0000259" key="2">
    <source>
        <dbReference type="Pfam" id="PF16335"/>
    </source>
</evidence>
<dbReference type="PANTHER" id="PTHR31987">
    <property type="entry name" value="GLUTAMINASE A-RELATED"/>
    <property type="match status" value="1"/>
</dbReference>
<evidence type="ECO:0008006" key="6">
    <source>
        <dbReference type="Google" id="ProtNLM"/>
    </source>
</evidence>
<name>A0A7C8MB58_9PLEO</name>
<dbReference type="InterPro" id="IPR032514">
    <property type="entry name" value="GtaA_central"/>
</dbReference>
<dbReference type="PANTHER" id="PTHR31987:SF1">
    <property type="entry name" value="GLUTAMINASE A"/>
    <property type="match status" value="1"/>
</dbReference>
<dbReference type="InterPro" id="IPR008928">
    <property type="entry name" value="6-hairpin_glycosidase_sf"/>
</dbReference>
<protein>
    <recommendedName>
        <fullName evidence="6">Glutaminase GtaA</fullName>
    </recommendedName>
</protein>
<evidence type="ECO:0000313" key="5">
    <source>
        <dbReference type="Proteomes" id="UP000481861"/>
    </source>
</evidence>
<gene>
    <name evidence="4" type="ORF">BDV95DRAFT_593074</name>
</gene>
<dbReference type="GO" id="GO:0005975">
    <property type="term" value="P:carbohydrate metabolic process"/>
    <property type="evidence" value="ECO:0007669"/>
    <property type="project" value="InterPro"/>
</dbReference>
<keyword evidence="1" id="KW-0732">Signal</keyword>
<proteinExistence type="predicted"/>
<feature type="chain" id="PRO_5028910186" description="Glutaminase GtaA" evidence="1">
    <location>
        <begin position="19"/>
        <end position="695"/>
    </location>
</feature>
<dbReference type="SUPFAM" id="SSF48208">
    <property type="entry name" value="Six-hairpin glycosidases"/>
    <property type="match status" value="1"/>
</dbReference>
<dbReference type="GO" id="GO:0003824">
    <property type="term" value="F:catalytic activity"/>
    <property type="evidence" value="ECO:0007669"/>
    <property type="project" value="UniProtKB-ARBA"/>
</dbReference>
<feature type="domain" description="Glutaminase A N-terminal" evidence="3">
    <location>
        <begin position="103"/>
        <end position="332"/>
    </location>
</feature>
<dbReference type="InterPro" id="IPR012341">
    <property type="entry name" value="6hp_glycosidase-like_sf"/>
</dbReference>
<evidence type="ECO:0000256" key="1">
    <source>
        <dbReference type="SAM" id="SignalP"/>
    </source>
</evidence>
<feature type="signal peptide" evidence="1">
    <location>
        <begin position="1"/>
        <end position="18"/>
    </location>
</feature>
<reference evidence="4 5" key="1">
    <citation type="submission" date="2020-01" db="EMBL/GenBank/DDBJ databases">
        <authorList>
            <consortium name="DOE Joint Genome Institute"/>
            <person name="Haridas S."/>
            <person name="Albert R."/>
            <person name="Binder M."/>
            <person name="Bloem J."/>
            <person name="Labutti K."/>
            <person name="Salamov A."/>
            <person name="Andreopoulos B."/>
            <person name="Baker S.E."/>
            <person name="Barry K."/>
            <person name="Bills G."/>
            <person name="Bluhm B.H."/>
            <person name="Cannon C."/>
            <person name="Castanera R."/>
            <person name="Culley D.E."/>
            <person name="Daum C."/>
            <person name="Ezra D."/>
            <person name="Gonzalez J.B."/>
            <person name="Henrissat B."/>
            <person name="Kuo A."/>
            <person name="Liang C."/>
            <person name="Lipzen A."/>
            <person name="Lutzoni F."/>
            <person name="Magnuson J."/>
            <person name="Mondo S."/>
            <person name="Nolan M."/>
            <person name="Ohm R."/>
            <person name="Pangilinan J."/>
            <person name="Park H.-J.H."/>
            <person name="Ramirez L."/>
            <person name="Alfaro M."/>
            <person name="Sun H."/>
            <person name="Tritt A."/>
            <person name="Yoshinaga Y."/>
            <person name="Zwiers L.-H.L."/>
            <person name="Turgeon B.G."/>
            <person name="Goodwin S.B."/>
            <person name="Spatafora J.W."/>
            <person name="Crous P.W."/>
            <person name="Grigoriev I.V."/>
        </authorList>
    </citation>
    <scope>NUCLEOTIDE SEQUENCE [LARGE SCALE GENOMIC DNA]</scope>
    <source>
        <strain evidence="4 5">CBS 611.86</strain>
    </source>
</reference>
<sequence length="695" mass="77557">MHLSYLSVLGSLISSTAAQSTFTPARPPSIPLAVKSPYLNTWFPAGSEGGNGGYLPGQWPTFYTGQITGWTGLVRVDGKTFTWMGLPKDIEAAYQVAFEYTSTKSIFTIEVDHKVQLKATFLSPLTPNDLKRQSLIFSYLQVEVSSLDGANHDVQLYTDISAEWVSGDLNAVAQWDFGTAGDISYHKIWKQNQQLFNEVGDRAEWGNFYYATDSQLYHLSHQSGSDLDVRRQFTREGKLTNSADTNYRAIRSDWPVFGYAVELGSVGASPTSTVFSMGLCQDEAMQFLGKDGLTNLHSLWKSYFPDDVAALSFFHKDFPESNKLSSDLDAKIFGDSTNKAGDDYAILTSLAARQAFAGTQLVGTEQKPFLFLKEISSNGNTQTIDVIFPASPIFYYTNPELVRMMLDPHFDNQESGHYPHKWAIHDLGAHYPNATGHEDGGDEHMPIEECGNLLIMVLAYVQRSGNNDYIKQHYAILKQWADFLVTDSLYPAYQLSTDDFAGHMVNQTNLALKGMIGLEAMSKISTIAGQDADAKYFTDKAHDYITQWQDLAINKGDNPPHTILNYGNWSSHGLLYNLYSDKLLNTNLVPQSVYDMQSAFYPTVNQKYGVPLDTRHPYQTKGDWEIFCAAVASEQTRDMFIADLAKWVNETPTSRPFIDLYDTNSGKHVDAVFGDVHMVFLARPVMGGMFAALIV</sequence>
<evidence type="ECO:0000313" key="4">
    <source>
        <dbReference type="EMBL" id="KAF2873756.1"/>
    </source>
</evidence>
<dbReference type="Pfam" id="PF16335">
    <property type="entry name" value="GtaA_6_Hairpin"/>
    <property type="match status" value="1"/>
</dbReference>
<feature type="domain" description="Glutaminase A central" evidence="2">
    <location>
        <begin position="341"/>
        <end position="692"/>
    </location>
</feature>
<dbReference type="AlphaFoldDB" id="A0A7C8MB58"/>
<dbReference type="OrthoDB" id="431715at2759"/>
<dbReference type="EMBL" id="JAADJZ010000007">
    <property type="protein sequence ID" value="KAF2873756.1"/>
    <property type="molecule type" value="Genomic_DNA"/>
</dbReference>
<dbReference type="Proteomes" id="UP000481861">
    <property type="component" value="Unassembled WGS sequence"/>
</dbReference>
<organism evidence="4 5">
    <name type="scientific">Massariosphaeria phaeospora</name>
    <dbReference type="NCBI Taxonomy" id="100035"/>
    <lineage>
        <taxon>Eukaryota</taxon>
        <taxon>Fungi</taxon>
        <taxon>Dikarya</taxon>
        <taxon>Ascomycota</taxon>
        <taxon>Pezizomycotina</taxon>
        <taxon>Dothideomycetes</taxon>
        <taxon>Pleosporomycetidae</taxon>
        <taxon>Pleosporales</taxon>
        <taxon>Pleosporales incertae sedis</taxon>
        <taxon>Massariosphaeria</taxon>
    </lineage>
</organism>
<dbReference type="Pfam" id="PF17168">
    <property type="entry name" value="DUF5127"/>
    <property type="match status" value="1"/>
</dbReference>